<feature type="region of interest" description="Disordered" evidence="1">
    <location>
        <begin position="1"/>
        <end position="116"/>
    </location>
</feature>
<sequence>MANNRGRGASYVNQVNAARHVQNTGRGGHRSTSNRTTPYHPRGQHYGQSQASMGNRHRSQSTSTALREGPSPGYQQNTNRDRSGTVSHSIDENTPGSMERPTPGNPNFGRRGQHNENLGKVNAFGEWSPKKLHWPKPDGLTTTRRAIDRNVKNQMKNERERFLQDPIEEDRILAYGFYIWPQEDGPVVDVLGTDLAPLRHLRMSQKVYIQCLQEDGLAEILKISSESAHSDTHIAEAIRGIRLVVADARARAVLATPKYFVIPPAASATREFIGPKQVITEAAVVDDVETTKNVMCIGTLLVGQDLPEIEQQKRSKTGASRNSDHIRDFKDRLSSSLMELAPLKTEMRMRVHFGHVVFRKFPPQYTAFQQSITEFTAMLGHPHLRVEIDRMIPGIVAFKMAHKIVGLPDRFRPASGRVLSLREVPAKHTEVLFVTTRRGDEFRIEAEIDARYDEGTDWSEEFQVGSYNVFRDDRRDKRVELSTIDPERQVDYTLQVITDNMVEIPDSSRKEFEKLIEGSISKHHRVDSLPIRYPQVHPDPRYNPELQITKLVMRSVIQYALQNSGFVVELSFYRSWYGPDTKPEPQIAASISMFHPRWDLEMESMENSTAGRNWKRGLSNFFENGFDTFFNEVQEIQELLSVTANEAEQEAAARQADMEAQAGLEVERKAAQEAAADQIAADAEIALQIVARDAEAGQIATDAEIALQIVAREADADQIATDAQIALQMVAREAAEEEAARRHR</sequence>
<keyword evidence="4" id="KW-1185">Reference proteome</keyword>
<gene>
    <name evidence="3" type="ORF">K444DRAFT_75462</name>
</gene>
<dbReference type="InParanoid" id="A0A2J6SXZ2"/>
<feature type="domain" description="DUF7905" evidence="2">
    <location>
        <begin position="312"/>
        <end position="623"/>
    </location>
</feature>
<dbReference type="InterPro" id="IPR057227">
    <property type="entry name" value="DUF7905"/>
</dbReference>
<dbReference type="AlphaFoldDB" id="A0A2J6SXZ2"/>
<name>A0A2J6SXZ2_9HELO</name>
<dbReference type="STRING" id="1095630.A0A2J6SXZ2"/>
<dbReference type="EMBL" id="KZ613854">
    <property type="protein sequence ID" value="PMD55642.1"/>
    <property type="molecule type" value="Genomic_DNA"/>
</dbReference>
<feature type="compositionally biased region" description="Polar residues" evidence="1">
    <location>
        <begin position="11"/>
        <end position="37"/>
    </location>
</feature>
<protein>
    <recommendedName>
        <fullName evidence="2">DUF7905 domain-containing protein</fullName>
    </recommendedName>
</protein>
<dbReference type="Pfam" id="PF25482">
    <property type="entry name" value="DUF7905"/>
    <property type="match status" value="1"/>
</dbReference>
<evidence type="ECO:0000313" key="4">
    <source>
        <dbReference type="Proteomes" id="UP000235371"/>
    </source>
</evidence>
<reference evidence="3 4" key="1">
    <citation type="submission" date="2016-04" db="EMBL/GenBank/DDBJ databases">
        <title>A degradative enzymes factory behind the ericoid mycorrhizal symbiosis.</title>
        <authorList>
            <consortium name="DOE Joint Genome Institute"/>
            <person name="Martino E."/>
            <person name="Morin E."/>
            <person name="Grelet G."/>
            <person name="Kuo A."/>
            <person name="Kohler A."/>
            <person name="Daghino S."/>
            <person name="Barry K."/>
            <person name="Choi C."/>
            <person name="Cichocki N."/>
            <person name="Clum A."/>
            <person name="Copeland A."/>
            <person name="Hainaut M."/>
            <person name="Haridas S."/>
            <person name="Labutti K."/>
            <person name="Lindquist E."/>
            <person name="Lipzen A."/>
            <person name="Khouja H.-R."/>
            <person name="Murat C."/>
            <person name="Ohm R."/>
            <person name="Olson A."/>
            <person name="Spatafora J."/>
            <person name="Veneault-Fourrey C."/>
            <person name="Henrissat B."/>
            <person name="Grigoriev I."/>
            <person name="Martin F."/>
            <person name="Perotto S."/>
        </authorList>
    </citation>
    <scope>NUCLEOTIDE SEQUENCE [LARGE SCALE GENOMIC DNA]</scope>
    <source>
        <strain evidence="3 4">E</strain>
    </source>
</reference>
<dbReference type="GeneID" id="36596766"/>
<evidence type="ECO:0000256" key="1">
    <source>
        <dbReference type="SAM" id="MobiDB-lite"/>
    </source>
</evidence>
<dbReference type="OrthoDB" id="4739136at2759"/>
<accession>A0A2J6SXZ2</accession>
<organism evidence="3 4">
    <name type="scientific">Hyaloscypha bicolor E</name>
    <dbReference type="NCBI Taxonomy" id="1095630"/>
    <lineage>
        <taxon>Eukaryota</taxon>
        <taxon>Fungi</taxon>
        <taxon>Dikarya</taxon>
        <taxon>Ascomycota</taxon>
        <taxon>Pezizomycotina</taxon>
        <taxon>Leotiomycetes</taxon>
        <taxon>Helotiales</taxon>
        <taxon>Hyaloscyphaceae</taxon>
        <taxon>Hyaloscypha</taxon>
        <taxon>Hyaloscypha bicolor</taxon>
    </lineage>
</organism>
<dbReference type="Proteomes" id="UP000235371">
    <property type="component" value="Unassembled WGS sequence"/>
</dbReference>
<evidence type="ECO:0000259" key="2">
    <source>
        <dbReference type="Pfam" id="PF25482"/>
    </source>
</evidence>
<proteinExistence type="predicted"/>
<evidence type="ECO:0000313" key="3">
    <source>
        <dbReference type="EMBL" id="PMD55642.1"/>
    </source>
</evidence>
<feature type="compositionally biased region" description="Polar residues" evidence="1">
    <location>
        <begin position="73"/>
        <end position="96"/>
    </location>
</feature>
<dbReference type="RefSeq" id="XP_024732546.1">
    <property type="nucleotide sequence ID" value="XM_024888690.1"/>
</dbReference>